<evidence type="ECO:0000313" key="4">
    <source>
        <dbReference type="Proteomes" id="UP000326565"/>
    </source>
</evidence>
<dbReference type="Gene3D" id="3.40.640.10">
    <property type="entry name" value="Type I PLP-dependent aspartate aminotransferase-like (Major domain)"/>
    <property type="match status" value="1"/>
</dbReference>
<evidence type="ECO:0000313" key="3">
    <source>
        <dbReference type="EMBL" id="KAB8068599.1"/>
    </source>
</evidence>
<dbReference type="OrthoDB" id="5978656at2759"/>
<gene>
    <name evidence="3" type="ORF">BDV29DRAFT_162232</name>
</gene>
<proteinExistence type="predicted"/>
<keyword evidence="1" id="KW-0663">Pyridoxal phosphate</keyword>
<feature type="domain" description="Aminotransferase class V" evidence="2">
    <location>
        <begin position="61"/>
        <end position="240"/>
    </location>
</feature>
<protein>
    <submittedName>
        <fullName evidence="3">Pyridoxal phosphate-dependent transferase</fullName>
    </submittedName>
</protein>
<dbReference type="InterPro" id="IPR015421">
    <property type="entry name" value="PyrdxlP-dep_Trfase_major"/>
</dbReference>
<dbReference type="Proteomes" id="UP000326565">
    <property type="component" value="Unassembled WGS sequence"/>
</dbReference>
<dbReference type="InterPro" id="IPR015424">
    <property type="entry name" value="PyrdxlP-dep_Trfase"/>
</dbReference>
<keyword evidence="4" id="KW-1185">Reference proteome</keyword>
<dbReference type="SUPFAM" id="SSF53383">
    <property type="entry name" value="PLP-dependent transferases"/>
    <property type="match status" value="1"/>
</dbReference>
<dbReference type="InterPro" id="IPR000192">
    <property type="entry name" value="Aminotrans_V_dom"/>
</dbReference>
<dbReference type="AlphaFoldDB" id="A0A5N5WJV7"/>
<dbReference type="Pfam" id="PF00266">
    <property type="entry name" value="Aminotran_5"/>
    <property type="match status" value="1"/>
</dbReference>
<organism evidence="3 4">
    <name type="scientific">Aspergillus leporis</name>
    <dbReference type="NCBI Taxonomy" id="41062"/>
    <lineage>
        <taxon>Eukaryota</taxon>
        <taxon>Fungi</taxon>
        <taxon>Dikarya</taxon>
        <taxon>Ascomycota</taxon>
        <taxon>Pezizomycotina</taxon>
        <taxon>Eurotiomycetes</taxon>
        <taxon>Eurotiomycetidae</taxon>
        <taxon>Eurotiales</taxon>
        <taxon>Aspergillaceae</taxon>
        <taxon>Aspergillus</taxon>
        <taxon>Aspergillus subgen. Circumdati</taxon>
    </lineage>
</organism>
<dbReference type="GO" id="GO:0016740">
    <property type="term" value="F:transferase activity"/>
    <property type="evidence" value="ECO:0007669"/>
    <property type="project" value="UniProtKB-KW"/>
</dbReference>
<accession>A0A5N5WJV7</accession>
<dbReference type="PANTHER" id="PTHR43092:SF2">
    <property type="entry name" value="HERCYNYLCYSTEINE SULFOXIDE LYASE"/>
    <property type="match status" value="1"/>
</dbReference>
<evidence type="ECO:0000256" key="1">
    <source>
        <dbReference type="ARBA" id="ARBA00022898"/>
    </source>
</evidence>
<reference evidence="3 4" key="1">
    <citation type="submission" date="2019-04" db="EMBL/GenBank/DDBJ databases">
        <title>Friends and foes A comparative genomics study of 23 Aspergillus species from section Flavi.</title>
        <authorList>
            <consortium name="DOE Joint Genome Institute"/>
            <person name="Kjaerbolling I."/>
            <person name="Vesth T."/>
            <person name="Frisvad J.C."/>
            <person name="Nybo J.L."/>
            <person name="Theobald S."/>
            <person name="Kildgaard S."/>
            <person name="Isbrandt T."/>
            <person name="Kuo A."/>
            <person name="Sato A."/>
            <person name="Lyhne E.K."/>
            <person name="Kogle M.E."/>
            <person name="Wiebenga A."/>
            <person name="Kun R.S."/>
            <person name="Lubbers R.J."/>
            <person name="Makela M.R."/>
            <person name="Barry K."/>
            <person name="Chovatia M."/>
            <person name="Clum A."/>
            <person name="Daum C."/>
            <person name="Haridas S."/>
            <person name="He G."/>
            <person name="LaButti K."/>
            <person name="Lipzen A."/>
            <person name="Mondo S."/>
            <person name="Riley R."/>
            <person name="Salamov A."/>
            <person name="Simmons B.A."/>
            <person name="Magnuson J.K."/>
            <person name="Henrissat B."/>
            <person name="Mortensen U.H."/>
            <person name="Larsen T.O."/>
            <person name="Devries R.P."/>
            <person name="Grigoriev I.V."/>
            <person name="Machida M."/>
            <person name="Baker S.E."/>
            <person name="Andersen M.R."/>
        </authorList>
    </citation>
    <scope>NUCLEOTIDE SEQUENCE [LARGE SCALE GENOMIC DNA]</scope>
    <source>
        <strain evidence="3 4">CBS 151.66</strain>
    </source>
</reference>
<keyword evidence="3" id="KW-0808">Transferase</keyword>
<sequence length="455" mass="50614">MTLQFKHLGHPMLDQFLLDPDWKNFNHGAYGTYPKTVQAELRNFQDLTEARPDKFIRHQYPDYLNASRAELSRYLNVPVNELVLVKSATVAINTVLRNLTFTPQDTILYFSTIFDACEKTIHSVMEITPLTARKIEVTFPISHDEIVARFRATIQQVRAEGGNVRIALFDTISSAPGVRFPFERLVRICREENILSCVDGAHGIGQIPLDLGELDADFFVSMTHKWLYNPRGCSIFHVPTRNQHLIRTTIPTSHCFIPKGHSAAAASATEKHAPNKSPFELLFQNVATTDDTPYLTAPAALKFRAQIPGGEEAIFTYIREIAFEGGNLVAQILGTEVLGEGLADGRLCRVRECGFANVRLPFLVLDSGKVAGDGLKGESQWPVLSPSQAVAVARWMQERLVAEYSTSVTALVHNSALWARISGQIYLEMGDFQWLGQALKELCDRVGSDLDGVVG</sequence>
<name>A0A5N5WJV7_9EURO</name>
<dbReference type="PANTHER" id="PTHR43092">
    <property type="entry name" value="L-CYSTEINE DESULFHYDRASE"/>
    <property type="match status" value="1"/>
</dbReference>
<dbReference type="EMBL" id="ML732383">
    <property type="protein sequence ID" value="KAB8068599.1"/>
    <property type="molecule type" value="Genomic_DNA"/>
</dbReference>
<evidence type="ECO:0000259" key="2">
    <source>
        <dbReference type="Pfam" id="PF00266"/>
    </source>
</evidence>